<name>W9CHY7_SCLBF</name>
<accession>W9CHY7</accession>
<dbReference type="HOGENOM" id="CLU_727602_0_0_1"/>
<comment type="caution">
    <text evidence="1">The sequence shown here is derived from an EMBL/GenBank/DDBJ whole genome shotgun (WGS) entry which is preliminary data.</text>
</comment>
<dbReference type="AlphaFoldDB" id="W9CHY7"/>
<dbReference type="Proteomes" id="UP000019487">
    <property type="component" value="Unassembled WGS sequence"/>
</dbReference>
<sequence length="362" mass="41939">MNSQNVLPVLHVSNNGFSITVDPQPWRRPPLQSFPTIENDVGGFSLFESLLLELQGMIFKEAIPRHRSPVVDFFFEIIKNPRSFILHIHTEIPKAQYLFPLLNACKTSRREVYRQMKKIKISGPPEGDDGEPIHYSWEAANAIGHTYIDPVRDTLMLNIPDLMRLYRYGRSIDFTRVTRIALTAFGTDEEDTIPDPKRYEDILDLVSRVCPDIKVFQMVTMLAASDYCRETNSAIDLRIVDLDTEMWSTDFRNSDDDIVSSEHRARIRDVLDGAKVMGLGFPNYLAELKRVGREEDLKFWKNVKYTPAMHCRFYDDIYWGLKEKMEPMLYFFALDAWLPAHEDGTVLDKYKGLAQIFEGAPW</sequence>
<dbReference type="EMBL" id="AYSA01000184">
    <property type="protein sequence ID" value="ESZ95476.1"/>
    <property type="molecule type" value="Genomic_DNA"/>
</dbReference>
<reference evidence="1 2" key="1">
    <citation type="journal article" date="2014" name="Genome Announc.">
        <title>Draft genome sequence of Sclerotinia borealis, a psychrophilic plant pathogenic fungus.</title>
        <authorList>
            <person name="Mardanov A.V."/>
            <person name="Beletsky A.V."/>
            <person name="Kadnikov V.V."/>
            <person name="Ignatov A.N."/>
            <person name="Ravin N.V."/>
        </authorList>
    </citation>
    <scope>NUCLEOTIDE SEQUENCE [LARGE SCALE GENOMIC DNA]</scope>
    <source>
        <strain evidence="2">F-4157</strain>
    </source>
</reference>
<evidence type="ECO:0000313" key="2">
    <source>
        <dbReference type="Proteomes" id="UP000019487"/>
    </source>
</evidence>
<evidence type="ECO:0000313" key="1">
    <source>
        <dbReference type="EMBL" id="ESZ95476.1"/>
    </source>
</evidence>
<gene>
    <name evidence="1" type="ORF">SBOR_4130</name>
</gene>
<protein>
    <submittedName>
        <fullName evidence="1">Uncharacterized protein</fullName>
    </submittedName>
</protein>
<organism evidence="1 2">
    <name type="scientific">Sclerotinia borealis (strain F-4128)</name>
    <dbReference type="NCBI Taxonomy" id="1432307"/>
    <lineage>
        <taxon>Eukaryota</taxon>
        <taxon>Fungi</taxon>
        <taxon>Dikarya</taxon>
        <taxon>Ascomycota</taxon>
        <taxon>Pezizomycotina</taxon>
        <taxon>Leotiomycetes</taxon>
        <taxon>Helotiales</taxon>
        <taxon>Sclerotiniaceae</taxon>
        <taxon>Sclerotinia</taxon>
    </lineage>
</organism>
<proteinExistence type="predicted"/>
<dbReference type="OrthoDB" id="3466147at2759"/>
<keyword evidence="2" id="KW-1185">Reference proteome</keyword>